<dbReference type="CTD" id="20200710"/>
<dbReference type="EMBL" id="KB097639">
    <property type="protein sequence ID" value="ESN92748.1"/>
    <property type="molecule type" value="Genomic_DNA"/>
</dbReference>
<dbReference type="RefSeq" id="XP_009029050.1">
    <property type="nucleotide sequence ID" value="XM_009030802.1"/>
</dbReference>
<dbReference type="PANTHER" id="PTHR16148:SF14">
    <property type="entry name" value="MYND-TYPE DOMAIN-CONTAINING PROTEIN"/>
    <property type="match status" value="1"/>
</dbReference>
<dbReference type="EMBL" id="AMQM01001859">
    <property type="status" value="NOT_ANNOTATED_CDS"/>
    <property type="molecule type" value="Genomic_DNA"/>
</dbReference>
<dbReference type="GeneID" id="20200710"/>
<reference evidence="2 4" key="2">
    <citation type="journal article" date="2013" name="Nature">
        <title>Insights into bilaterian evolution from three spiralian genomes.</title>
        <authorList>
            <person name="Simakov O."/>
            <person name="Marletaz F."/>
            <person name="Cho S.J."/>
            <person name="Edsinger-Gonzales E."/>
            <person name="Havlak P."/>
            <person name="Hellsten U."/>
            <person name="Kuo D.H."/>
            <person name="Larsson T."/>
            <person name="Lv J."/>
            <person name="Arendt D."/>
            <person name="Savage R."/>
            <person name="Osoegawa K."/>
            <person name="de Jong P."/>
            <person name="Grimwood J."/>
            <person name="Chapman J.A."/>
            <person name="Shapiro H."/>
            <person name="Aerts A."/>
            <person name="Otillar R.P."/>
            <person name="Terry A.Y."/>
            <person name="Boore J.L."/>
            <person name="Grigoriev I.V."/>
            <person name="Lindberg D.R."/>
            <person name="Seaver E.C."/>
            <person name="Weisblat D.A."/>
            <person name="Putnam N.H."/>
            <person name="Rokhsar D.S."/>
        </authorList>
    </citation>
    <scope>NUCLEOTIDE SEQUENCE</scope>
</reference>
<feature type="compositionally biased region" description="Pro residues" evidence="1">
    <location>
        <begin position="70"/>
        <end position="81"/>
    </location>
</feature>
<dbReference type="GO" id="GO:0005654">
    <property type="term" value="C:nucleoplasm"/>
    <property type="evidence" value="ECO:0000318"/>
    <property type="project" value="GO_Central"/>
</dbReference>
<proteinExistence type="predicted"/>
<dbReference type="EMBL" id="AMQM01001858">
    <property type="status" value="NOT_ANNOTATED_CDS"/>
    <property type="molecule type" value="Genomic_DNA"/>
</dbReference>
<reference evidence="3" key="3">
    <citation type="submission" date="2015-06" db="UniProtKB">
        <authorList>
            <consortium name="EnsemblMetazoa"/>
        </authorList>
    </citation>
    <scope>IDENTIFICATION</scope>
</reference>
<dbReference type="GO" id="GO:0005730">
    <property type="term" value="C:nucleolus"/>
    <property type="evidence" value="ECO:0000318"/>
    <property type="project" value="GO_Central"/>
</dbReference>
<feature type="compositionally biased region" description="Polar residues" evidence="1">
    <location>
        <begin position="163"/>
        <end position="174"/>
    </location>
</feature>
<feature type="compositionally biased region" description="Low complexity" evidence="1">
    <location>
        <begin position="196"/>
        <end position="206"/>
    </location>
</feature>
<reference evidence="4" key="1">
    <citation type="submission" date="2012-12" db="EMBL/GenBank/DDBJ databases">
        <authorList>
            <person name="Hellsten U."/>
            <person name="Grimwood J."/>
            <person name="Chapman J.A."/>
            <person name="Shapiro H."/>
            <person name="Aerts A."/>
            <person name="Otillar R.P."/>
            <person name="Terry A.Y."/>
            <person name="Boore J.L."/>
            <person name="Simakov O."/>
            <person name="Marletaz F."/>
            <person name="Cho S.-J."/>
            <person name="Edsinger-Gonzales E."/>
            <person name="Havlak P."/>
            <person name="Kuo D.-H."/>
            <person name="Larsson T."/>
            <person name="Lv J."/>
            <person name="Arendt D."/>
            <person name="Savage R."/>
            <person name="Osoegawa K."/>
            <person name="de Jong P."/>
            <person name="Lindberg D.R."/>
            <person name="Seaver E.C."/>
            <person name="Weisblat D.A."/>
            <person name="Putnam N.H."/>
            <person name="Grigoriev I.V."/>
            <person name="Rokhsar D.S."/>
        </authorList>
    </citation>
    <scope>NUCLEOTIDE SEQUENCE</scope>
</reference>
<gene>
    <name evidence="3" type="primary">20200710</name>
    <name evidence="2" type="ORF">HELRODRAFT_164848</name>
</gene>
<feature type="region of interest" description="Disordered" evidence="1">
    <location>
        <begin position="162"/>
        <end position="208"/>
    </location>
</feature>
<feature type="region of interest" description="Disordered" evidence="1">
    <location>
        <begin position="733"/>
        <end position="769"/>
    </location>
</feature>
<evidence type="ECO:0000313" key="4">
    <source>
        <dbReference type="Proteomes" id="UP000015101"/>
    </source>
</evidence>
<sequence length="1066" mass="119036">MAMFSCWPAYKHKDKTKKEPQLDEFLVDIRMAGLQLQDLQFERSRSCSMGQELDSNVQMNLFNLSIPSPATSPPPPPPPSSSPSLLSSSSSLPTTSVYTQFSPATRDKATCNRFSLNNPANVESNRSNNVVGSSCNNVVGSSCNIDACSSSNNVENNNVCESDSASVDISQWTSKKPPIGSKSKQSKNVYGDDIDTSSSHNNNDSNSFRRLAHNSLRKSSTPAALSIFPTNHENTRSTGGSNGNADNVKTSKKLTKWSFFNRKLSASPPPLKTSSRSRSVSNVLAGMGPASNATRQHNLFGSVPPTPSHRESPLFKFSSPICSNNNTADRVRSIKSATLPHATLAGYGTDDSKYRERGEKNVVNAAATSSIFSMLWSGKNKKKVAEKHQLEQLKSSFFLSLPRPPLVLLPSPSLETQDWLAQSTVNSFKTSPGVGCPCSSCKMAAKFNFKSKLEMTNYQFPVRRDRLEMEDKVGYYNSRPIWGTVDVGDMNDGDDENEDDVIDVNGIVLYSKCSKSMNKLSTKHNIKSKKQRANKSVQCTFNHKISSSSSSNVTSDSVNNNYPHSMYTNLNAVKNANKKLLAMYVPYLGGSKSFSDAEEIEKSSLKYGDSAEFYSQPRRKCESLESSSDYRNVAIHGDDNNDDEEDDVIKMFMNMNYDRPSNISKNLNVMDNMNNTISCPCCGNTFTFYKYPKTTDIARIGQERHQHHLQHNPLSYAHNNNSHNNNSPINNNNSHINNNNSHINKNIQNINNNNSHINNNNSHINNNNSYINNNNNSLINNNNNSLINNNNNNSLINNNTSRINNNNPLVPGIDLLYMVPPPQLSNNQAYENANYLLWRAQKLEDNFYYNGNRNYGSSGYIQYNTTSQQSNNTEPSENGDYSNEMKYGNSSNRFDLDITKYEIKFDDNNNIIPTPNNNMSVGSYIDKYEAASKNNSNNSNQNISNQQHNKIYIRPRPMASADKFPYVWSSVPAHNNFKNNNNNIRTNNIDFKNSINNNSNSSINQSFLRREVKTLNNINASNNNFNRYSSNNSHHHSWRATTTPASAGRLPTLNENVSTCLRVVDI</sequence>
<protein>
    <submittedName>
        <fullName evidence="2 3">Uncharacterized protein</fullName>
    </submittedName>
</protein>
<evidence type="ECO:0000256" key="1">
    <source>
        <dbReference type="SAM" id="MobiDB-lite"/>
    </source>
</evidence>
<name>T1EVW0_HELRO</name>
<dbReference type="AlphaFoldDB" id="T1EVW0"/>
<evidence type="ECO:0000313" key="3">
    <source>
        <dbReference type="EnsemblMetazoa" id="HelroP164848"/>
    </source>
</evidence>
<feature type="region of interest" description="Disordered" evidence="1">
    <location>
        <begin position="64"/>
        <end position="91"/>
    </location>
</feature>
<accession>T1EVW0</accession>
<feature type="region of interest" description="Disordered" evidence="1">
    <location>
        <begin position="864"/>
        <end position="888"/>
    </location>
</feature>
<dbReference type="HOGENOM" id="CLU_288416_0_0_1"/>
<dbReference type="Proteomes" id="UP000015101">
    <property type="component" value="Unassembled WGS sequence"/>
</dbReference>
<feature type="region of interest" description="Disordered" evidence="1">
    <location>
        <begin position="220"/>
        <end position="248"/>
    </location>
</feature>
<dbReference type="EnsemblMetazoa" id="HelroT164848">
    <property type="protein sequence ID" value="HelroP164848"/>
    <property type="gene ID" value="HelroG164848"/>
</dbReference>
<dbReference type="EMBL" id="AMQM01001857">
    <property type="status" value="NOT_ANNOTATED_CDS"/>
    <property type="molecule type" value="Genomic_DNA"/>
</dbReference>
<dbReference type="PANTHER" id="PTHR16148">
    <property type="entry name" value="NF-KAPPA-B-REPRESSING FACTOR-RELATED"/>
    <property type="match status" value="1"/>
</dbReference>
<dbReference type="KEGG" id="hro:HELRODRAFT_164848"/>
<feature type="compositionally biased region" description="Low complexity" evidence="1">
    <location>
        <begin position="82"/>
        <end position="91"/>
    </location>
</feature>
<evidence type="ECO:0000313" key="2">
    <source>
        <dbReference type="EMBL" id="ESN92748.1"/>
    </source>
</evidence>
<organism evidence="3 4">
    <name type="scientific">Helobdella robusta</name>
    <name type="common">Californian leech</name>
    <dbReference type="NCBI Taxonomy" id="6412"/>
    <lineage>
        <taxon>Eukaryota</taxon>
        <taxon>Metazoa</taxon>
        <taxon>Spiralia</taxon>
        <taxon>Lophotrochozoa</taxon>
        <taxon>Annelida</taxon>
        <taxon>Clitellata</taxon>
        <taxon>Hirudinea</taxon>
        <taxon>Rhynchobdellida</taxon>
        <taxon>Glossiphoniidae</taxon>
        <taxon>Helobdella</taxon>
    </lineage>
</organism>
<dbReference type="InParanoid" id="T1EVW0"/>
<feature type="compositionally biased region" description="Polar residues" evidence="1">
    <location>
        <begin position="864"/>
        <end position="881"/>
    </location>
</feature>
<keyword evidence="4" id="KW-1185">Reference proteome</keyword>